<keyword evidence="3" id="KW-1185">Reference proteome</keyword>
<organism evidence="2 3">
    <name type="scientific">Limnoglobus roseus</name>
    <dbReference type="NCBI Taxonomy" id="2598579"/>
    <lineage>
        <taxon>Bacteria</taxon>
        <taxon>Pseudomonadati</taxon>
        <taxon>Planctomycetota</taxon>
        <taxon>Planctomycetia</taxon>
        <taxon>Gemmatales</taxon>
        <taxon>Gemmataceae</taxon>
        <taxon>Limnoglobus</taxon>
    </lineage>
</organism>
<keyword evidence="1" id="KW-1133">Transmembrane helix</keyword>
<reference evidence="3" key="1">
    <citation type="submission" date="2019-08" db="EMBL/GenBank/DDBJ databases">
        <title>Limnoglobus roseus gen. nov., sp. nov., a novel freshwater planctomycete with a giant genome from the family Gemmataceae.</title>
        <authorList>
            <person name="Kulichevskaya I.S."/>
            <person name="Naumoff D.G."/>
            <person name="Miroshnikov K."/>
            <person name="Ivanova A."/>
            <person name="Philippov D.A."/>
            <person name="Hakobyan A."/>
            <person name="Rijpstra I.C."/>
            <person name="Sinninghe Damste J.S."/>
            <person name="Liesack W."/>
            <person name="Dedysh S.N."/>
        </authorList>
    </citation>
    <scope>NUCLEOTIDE SEQUENCE [LARGE SCALE GENOMIC DNA]</scope>
    <source>
        <strain evidence="3">PX52</strain>
    </source>
</reference>
<dbReference type="RefSeq" id="WP_149110659.1">
    <property type="nucleotide sequence ID" value="NZ_CP042425.1"/>
</dbReference>
<dbReference type="Proteomes" id="UP000324974">
    <property type="component" value="Chromosome"/>
</dbReference>
<protein>
    <submittedName>
        <fullName evidence="2">Uncharacterized protein</fullName>
    </submittedName>
</protein>
<proteinExistence type="predicted"/>
<keyword evidence="1" id="KW-0812">Transmembrane</keyword>
<feature type="transmembrane region" description="Helical" evidence="1">
    <location>
        <begin position="68"/>
        <end position="86"/>
    </location>
</feature>
<evidence type="ECO:0000313" key="3">
    <source>
        <dbReference type="Proteomes" id="UP000324974"/>
    </source>
</evidence>
<dbReference type="EMBL" id="CP042425">
    <property type="protein sequence ID" value="QEL15889.1"/>
    <property type="molecule type" value="Genomic_DNA"/>
</dbReference>
<name>A0A5C1A947_9BACT</name>
<evidence type="ECO:0000313" key="2">
    <source>
        <dbReference type="EMBL" id="QEL15889.1"/>
    </source>
</evidence>
<feature type="transmembrane region" description="Helical" evidence="1">
    <location>
        <begin position="38"/>
        <end position="56"/>
    </location>
</feature>
<evidence type="ECO:0000256" key="1">
    <source>
        <dbReference type="SAM" id="Phobius"/>
    </source>
</evidence>
<keyword evidence="1" id="KW-0472">Membrane</keyword>
<dbReference type="KEGG" id="lrs:PX52LOC_02825"/>
<accession>A0A5C1A947</accession>
<gene>
    <name evidence="2" type="ORF">PX52LOC_02825</name>
</gene>
<feature type="transmembrane region" description="Helical" evidence="1">
    <location>
        <begin position="12"/>
        <end position="32"/>
    </location>
</feature>
<sequence length="96" mass="10077">MTPETSEAAGRFVWTGLALMVGAKLVGRAAEWAGVEPLAAGIPVFALGAVLFLWGCVRTARGKGYSPWVGAVGVLWLVGLGVLYLLPDRGEQPPKK</sequence>
<dbReference type="AlphaFoldDB" id="A0A5C1A947"/>